<dbReference type="EMBL" id="QEAQ01000004">
    <property type="protein sequence ID" value="TPX62108.1"/>
    <property type="molecule type" value="Genomic_DNA"/>
</dbReference>
<feature type="compositionally biased region" description="Polar residues" evidence="1">
    <location>
        <begin position="839"/>
        <end position="848"/>
    </location>
</feature>
<dbReference type="AlphaFoldDB" id="A0A507EFZ2"/>
<dbReference type="GO" id="GO:0010564">
    <property type="term" value="P:regulation of cell cycle process"/>
    <property type="evidence" value="ECO:0007669"/>
    <property type="project" value="TreeGrafter"/>
</dbReference>
<dbReference type="Pfam" id="PF12416">
    <property type="entry name" value="DUF3668"/>
    <property type="match status" value="1"/>
</dbReference>
<feature type="region of interest" description="Disordered" evidence="1">
    <location>
        <begin position="752"/>
        <end position="773"/>
    </location>
</feature>
<dbReference type="Gene3D" id="2.60.40.150">
    <property type="entry name" value="C2 domain"/>
    <property type="match status" value="1"/>
</dbReference>
<feature type="compositionally biased region" description="Low complexity" evidence="1">
    <location>
        <begin position="587"/>
        <end position="602"/>
    </location>
</feature>
<dbReference type="STRING" id="109895.A0A507EFZ2"/>
<feature type="domain" description="C2" evidence="2">
    <location>
        <begin position="1"/>
        <end position="112"/>
    </location>
</feature>
<feature type="region of interest" description="Disordered" evidence="1">
    <location>
        <begin position="839"/>
        <end position="874"/>
    </location>
</feature>
<protein>
    <recommendedName>
        <fullName evidence="2">C2 domain-containing protein</fullName>
    </recommendedName>
</protein>
<dbReference type="SUPFAM" id="SSF49562">
    <property type="entry name" value="C2 domain (Calcium/lipid-binding domain, CaLB)"/>
    <property type="match status" value="1"/>
</dbReference>
<dbReference type="InterPro" id="IPR035892">
    <property type="entry name" value="C2_domain_sf"/>
</dbReference>
<proteinExistence type="predicted"/>
<organism evidence="3 4">
    <name type="scientific">Powellomyces hirtus</name>
    <dbReference type="NCBI Taxonomy" id="109895"/>
    <lineage>
        <taxon>Eukaryota</taxon>
        <taxon>Fungi</taxon>
        <taxon>Fungi incertae sedis</taxon>
        <taxon>Chytridiomycota</taxon>
        <taxon>Chytridiomycota incertae sedis</taxon>
        <taxon>Chytridiomycetes</taxon>
        <taxon>Spizellomycetales</taxon>
        <taxon>Powellomycetaceae</taxon>
        <taxon>Powellomyces</taxon>
    </lineage>
</organism>
<feature type="compositionally biased region" description="Basic and acidic residues" evidence="1">
    <location>
        <begin position="849"/>
        <end position="874"/>
    </location>
</feature>
<dbReference type="InterPro" id="IPR022136">
    <property type="entry name" value="DUF3668"/>
</dbReference>
<gene>
    <name evidence="3" type="ORF">PhCBS80983_g00712</name>
</gene>
<dbReference type="PANTHER" id="PTHR21574:SF0">
    <property type="entry name" value="CENTROSOMAL PROTEIN OF 120 KDA"/>
    <property type="match status" value="1"/>
</dbReference>
<dbReference type="CDD" id="cd00030">
    <property type="entry name" value="C2"/>
    <property type="match status" value="1"/>
</dbReference>
<dbReference type="Proteomes" id="UP000318582">
    <property type="component" value="Unassembled WGS sequence"/>
</dbReference>
<reference evidence="3 4" key="1">
    <citation type="journal article" date="2019" name="Sci. Rep.">
        <title>Comparative genomics of chytrid fungi reveal insights into the obligate biotrophic and pathogenic lifestyle of Synchytrium endobioticum.</title>
        <authorList>
            <person name="van de Vossenberg B.T.L.H."/>
            <person name="Warris S."/>
            <person name="Nguyen H.D.T."/>
            <person name="van Gent-Pelzer M.P.E."/>
            <person name="Joly D.L."/>
            <person name="van de Geest H.C."/>
            <person name="Bonants P.J.M."/>
            <person name="Smith D.S."/>
            <person name="Levesque C.A."/>
            <person name="van der Lee T.A.J."/>
        </authorList>
    </citation>
    <scope>NUCLEOTIDE SEQUENCE [LARGE SCALE GENOMIC DNA]</scope>
    <source>
        <strain evidence="3 4">CBS 809.83</strain>
    </source>
</reference>
<dbReference type="InterPro" id="IPR039893">
    <property type="entry name" value="CEP120-like"/>
</dbReference>
<evidence type="ECO:0000313" key="3">
    <source>
        <dbReference type="EMBL" id="TPX62108.1"/>
    </source>
</evidence>
<feature type="compositionally biased region" description="Basic and acidic residues" evidence="1">
    <location>
        <begin position="401"/>
        <end position="430"/>
    </location>
</feature>
<feature type="region of interest" description="Disordered" evidence="1">
    <location>
        <begin position="719"/>
        <end position="739"/>
    </location>
</feature>
<keyword evidence="4" id="KW-1185">Reference proteome</keyword>
<evidence type="ECO:0000313" key="4">
    <source>
        <dbReference type="Proteomes" id="UP000318582"/>
    </source>
</evidence>
<feature type="region of interest" description="Disordered" evidence="1">
    <location>
        <begin position="401"/>
        <end position="605"/>
    </location>
</feature>
<evidence type="ECO:0000256" key="1">
    <source>
        <dbReference type="SAM" id="MobiDB-lite"/>
    </source>
</evidence>
<feature type="region of interest" description="Disordered" evidence="1">
    <location>
        <begin position="155"/>
        <end position="178"/>
    </location>
</feature>
<comment type="caution">
    <text evidence="3">The sequence shown here is derived from an EMBL/GenBank/DDBJ whole genome shotgun (WGS) entry which is preliminary data.</text>
</comment>
<sequence>MARPSEHTVLVTVLEGRYFVRKANSKLYVQCRFNNEILTTDPVDHVPVPIFDTELAWDIDTKSLGFFRSQRAALKLIVYAVNPSGGKRDAIGYVMLELRGAPEEVEGQEKWYPLVNAKYSGAFRPEIKMSFAVVPAKTQQEEEVFEMQGRQAAASLQRRSKGKTRDPEPKRSSLQTSTRSMKTGVFSLPVDLHKDGYYQIGDGTSMWVLGVTIAFAENLELLDAAGKYRSSDAQDALTAGFYFSFTFLGNEITTEPFSELANPIFAAERVSIRLRCTTSHLRMFVDELSSLTVYLKSGNISNSSSNPILGFADISLRELSPGDMGLQDNGDHEKDAFLTVEKMYNLYTQKLELCMSDDARVPSIGVALAATPEESRSRQPSYGEHLSRSYDADIVGQLEKPSRKDHHDENVAHPDFGHAGKHDQHPEPDHIPTGPDQHLPRPSSAREPDHHLPRPPSSIERELRVPRPLSPAEPDHRLPRPSSPIEQDRRLPRPSSPIELDRGLPRPSSPIEQDRGLPRPSSANEHDRRLARSSSPTEPDHRLPRPSFLTEHDRRLPRPSSPTEIDRRLPRQSFPETTPYNPPSTAPPSSFGTTTTTTGATPLHQTQEYKVALELELWRAEQERLFRSHLRTRESQLLNQLAAEYRSREAALNQKLSAFKDVEQKLQDLAGTLEKRDRELDDRQKELELKARELEREVKARELEAKNLARRTVEECTHRLKREQQDAEDARRDRERERALTDSLRKEIEVLRKAQLPPHPPPLATDKSNKETDAATIQRLTQKLADEKRGKKYYKTLWVRTLNELATYRPSANPNNRMTDNPSVLGDIKRDLEVLKSFHSNSQNATPEQSEKVDGPKRNENKSEPQEQKPIDPKILLEVDRLAAERDSLLRSGVYNTGDRIVVELGLRIRELMASGAAVADS</sequence>
<dbReference type="GO" id="GO:0005815">
    <property type="term" value="C:microtubule organizing center"/>
    <property type="evidence" value="ECO:0007669"/>
    <property type="project" value="TreeGrafter"/>
</dbReference>
<dbReference type="PANTHER" id="PTHR21574">
    <property type="entry name" value="CENTROSOMAL PROTEIN OF 120 KDA"/>
    <property type="match status" value="1"/>
</dbReference>
<accession>A0A507EFZ2</accession>
<dbReference type="PROSITE" id="PS50004">
    <property type="entry name" value="C2"/>
    <property type="match status" value="1"/>
</dbReference>
<evidence type="ECO:0000259" key="2">
    <source>
        <dbReference type="PROSITE" id="PS50004"/>
    </source>
</evidence>
<name>A0A507EFZ2_9FUNG</name>
<feature type="region of interest" description="Disordered" evidence="1">
    <location>
        <begin position="370"/>
        <end position="389"/>
    </location>
</feature>
<dbReference type="InterPro" id="IPR000008">
    <property type="entry name" value="C2_dom"/>
</dbReference>